<protein>
    <submittedName>
        <fullName evidence="1">Uncharacterized protein</fullName>
    </submittedName>
</protein>
<dbReference type="EMBL" id="HM114315">
    <property type="protein sequence ID" value="ADJ19367.1"/>
    <property type="molecule type" value="Genomic_DNA"/>
</dbReference>
<reference evidence="1 2" key="1">
    <citation type="journal article" date="2010" name="Virol. J.">
        <title>Genomes of the T4-related bacteriophages as windows on microbial genome evolution.</title>
        <authorList>
            <person name="Petrov V.M."/>
            <person name="Ratnayaka S."/>
            <person name="Nolan J.M."/>
            <person name="Miller E.S."/>
            <person name="Karam J.D."/>
        </authorList>
    </citation>
    <scope>NUCLEOTIDE SEQUENCE [LARGE SCALE GENOMIC DNA]</scope>
    <source>
        <strain evidence="1">Acj133</strain>
    </source>
</reference>
<evidence type="ECO:0000313" key="2">
    <source>
        <dbReference type="Proteomes" id="UP000000330"/>
    </source>
</evidence>
<accession>D9I5Y6</accession>
<dbReference type="Proteomes" id="UP000000330">
    <property type="component" value="Segment"/>
</dbReference>
<gene>
    <name evidence="1" type="ORF">Acj133p020</name>
</gene>
<dbReference type="GeneID" id="10323007"/>
<dbReference type="Pfam" id="PF24210">
    <property type="entry name" value="T4_RIIA1"/>
    <property type="match status" value="1"/>
</dbReference>
<sequence>MIDLIKLEKGIKARHHAMERFYDIDAAAEDREKNLAMLERIKAGEANQEDQEAAMDIIAQHG</sequence>
<dbReference type="KEGG" id="vg:10323007"/>
<name>D9I5Y6_9CAUD</name>
<dbReference type="RefSeq" id="YP_004300601.1">
    <property type="nucleotide sequence ID" value="NC_015250.1"/>
</dbReference>
<evidence type="ECO:0000313" key="1">
    <source>
        <dbReference type="EMBL" id="ADJ19367.1"/>
    </source>
</evidence>
<proteinExistence type="predicted"/>
<dbReference type="InterPro" id="IPR056959">
    <property type="entry name" value="RIIA1-like"/>
</dbReference>
<organism evidence="1 2">
    <name type="scientific">Acinetobacter phage 133</name>
    <dbReference type="NCBI Taxonomy" id="2919552"/>
    <lineage>
        <taxon>Viruses</taxon>
        <taxon>Duplodnaviria</taxon>
        <taxon>Heunggongvirae</taxon>
        <taxon>Uroviricota</taxon>
        <taxon>Caudoviricetes</taxon>
        <taxon>Pantevenvirales</taxon>
        <taxon>Straboviridae</taxon>
        <taxon>Tevenvirinae</taxon>
        <taxon>Centumtrigintavirus</taxon>
        <taxon>Centumtrigintavirus cv133</taxon>
        <taxon>Acinetobacter virus 133</taxon>
    </lineage>
</organism>
<keyword evidence="2" id="KW-1185">Reference proteome</keyword>